<feature type="region of interest" description="Disordered" evidence="1">
    <location>
        <begin position="1"/>
        <end position="22"/>
    </location>
</feature>
<protein>
    <recommendedName>
        <fullName evidence="2">DUF2382 domain-containing protein</fullName>
    </recommendedName>
</protein>
<dbReference type="AlphaFoldDB" id="A0A212TD25"/>
<dbReference type="Proteomes" id="UP000198122">
    <property type="component" value="Unassembled WGS sequence"/>
</dbReference>
<dbReference type="InterPro" id="IPR019060">
    <property type="entry name" value="DUF2382"/>
</dbReference>
<accession>A0A212TD25</accession>
<dbReference type="InterPro" id="IPR052967">
    <property type="entry name" value="Stress_Response_Assoc"/>
</dbReference>
<keyword evidence="4" id="KW-1185">Reference proteome</keyword>
<proteinExistence type="predicted"/>
<gene>
    <name evidence="3" type="ORF">SAMN05445756_1018</name>
</gene>
<organism evidence="3 4">
    <name type="scientific">Kytococcus aerolatus</name>
    <dbReference type="NCBI Taxonomy" id="592308"/>
    <lineage>
        <taxon>Bacteria</taxon>
        <taxon>Bacillati</taxon>
        <taxon>Actinomycetota</taxon>
        <taxon>Actinomycetes</taxon>
        <taxon>Micrococcales</taxon>
        <taxon>Kytococcaceae</taxon>
        <taxon>Kytococcus</taxon>
    </lineage>
</organism>
<evidence type="ECO:0000259" key="2">
    <source>
        <dbReference type="Pfam" id="PF09557"/>
    </source>
</evidence>
<evidence type="ECO:0000256" key="1">
    <source>
        <dbReference type="SAM" id="MobiDB-lite"/>
    </source>
</evidence>
<sequence>MGGEPVDLEETQMDHRQNERTSMVRHAERLVAGVERRPAGATRVRKRIVTEVVTVEVEVQREVLELEELRHTDGVLGDERARLGAVEAAELAERADGREELEEIQTVTLHRQRPVVTLETVPYEEARVLRRRVVVPHEATETVRAEHVDIQHLDVDGTVLPDFR</sequence>
<name>A0A212TD25_9MICO</name>
<dbReference type="PANTHER" id="PTHR38463:SF1">
    <property type="entry name" value="STRESS RESPONSE PROTEIN YSNF"/>
    <property type="match status" value="1"/>
</dbReference>
<dbReference type="Pfam" id="PF09557">
    <property type="entry name" value="DUF2382"/>
    <property type="match status" value="1"/>
</dbReference>
<evidence type="ECO:0000313" key="4">
    <source>
        <dbReference type="Proteomes" id="UP000198122"/>
    </source>
</evidence>
<dbReference type="PANTHER" id="PTHR38463">
    <property type="entry name" value="STRESS RESPONSE PROTEIN YSNF"/>
    <property type="match status" value="1"/>
</dbReference>
<evidence type="ECO:0000313" key="3">
    <source>
        <dbReference type="EMBL" id="SNC63977.1"/>
    </source>
</evidence>
<feature type="compositionally biased region" description="Acidic residues" evidence="1">
    <location>
        <begin position="1"/>
        <end position="11"/>
    </location>
</feature>
<dbReference type="EMBL" id="FYEZ01000001">
    <property type="protein sequence ID" value="SNC63977.1"/>
    <property type="molecule type" value="Genomic_DNA"/>
</dbReference>
<reference evidence="3 4" key="1">
    <citation type="submission" date="2017-06" db="EMBL/GenBank/DDBJ databases">
        <authorList>
            <person name="Kim H.J."/>
            <person name="Triplett B.A."/>
        </authorList>
    </citation>
    <scope>NUCLEOTIDE SEQUENCE [LARGE SCALE GENOMIC DNA]</scope>
    <source>
        <strain evidence="3 4">DSM 22179</strain>
    </source>
</reference>
<feature type="domain" description="DUF2382" evidence="2">
    <location>
        <begin position="23"/>
        <end position="150"/>
    </location>
</feature>